<dbReference type="KEGG" id="mmav:RE476_03505"/>
<dbReference type="PANTHER" id="PTHR44943:SF8">
    <property type="entry name" value="TPR REPEAT-CONTAINING PROTEIN MJ0263"/>
    <property type="match status" value="1"/>
</dbReference>
<name>A0AA51UGQ6_9EURY</name>
<dbReference type="AlphaFoldDB" id="A0AA51UGQ6"/>
<dbReference type="SMART" id="SM00028">
    <property type="entry name" value="TPR"/>
    <property type="match status" value="2"/>
</dbReference>
<evidence type="ECO:0000256" key="2">
    <source>
        <dbReference type="ARBA" id="ARBA00022803"/>
    </source>
</evidence>
<protein>
    <submittedName>
        <fullName evidence="4">Tetratricopeptide repeat protein</fullName>
    </submittedName>
</protein>
<gene>
    <name evidence="4" type="ORF">RE476_03505</name>
</gene>
<organism evidence="4 5">
    <name type="scientific">Methanolobus mangrovi</name>
    <dbReference type="NCBI Taxonomy" id="3072977"/>
    <lineage>
        <taxon>Archaea</taxon>
        <taxon>Methanobacteriati</taxon>
        <taxon>Methanobacteriota</taxon>
        <taxon>Stenosarchaea group</taxon>
        <taxon>Methanomicrobia</taxon>
        <taxon>Methanosarcinales</taxon>
        <taxon>Methanosarcinaceae</taxon>
        <taxon>Methanolobus</taxon>
    </lineage>
</organism>
<evidence type="ECO:0000256" key="3">
    <source>
        <dbReference type="PROSITE-ProRule" id="PRU00339"/>
    </source>
</evidence>
<dbReference type="InterPro" id="IPR011990">
    <property type="entry name" value="TPR-like_helical_dom_sf"/>
</dbReference>
<dbReference type="PANTHER" id="PTHR44943">
    <property type="entry name" value="CELLULOSE SYNTHASE OPERON PROTEIN C"/>
    <property type="match status" value="1"/>
</dbReference>
<dbReference type="EMBL" id="CP133594">
    <property type="protein sequence ID" value="WMW22903.1"/>
    <property type="molecule type" value="Genomic_DNA"/>
</dbReference>
<keyword evidence="5" id="KW-1185">Reference proteome</keyword>
<keyword evidence="2 3" id="KW-0802">TPR repeat</keyword>
<keyword evidence="1" id="KW-0677">Repeat</keyword>
<sequence>MDSSVTYEQLLMRRSDVLIADGQYEDAISCLDEILKEHPDDEHALSMKGLAYCLMGDSEKGIECLEEALEIDPFSKEVLIIFADACLRSSMPEKSLGILDRAISFYPDDDGLVMLKEVIIMVRDKNRSNLCFN</sequence>
<dbReference type="RefSeq" id="WP_309309017.1">
    <property type="nucleotide sequence ID" value="NZ_CP133594.1"/>
</dbReference>
<evidence type="ECO:0000256" key="1">
    <source>
        <dbReference type="ARBA" id="ARBA00022737"/>
    </source>
</evidence>
<dbReference type="InterPro" id="IPR051685">
    <property type="entry name" value="Ycf3/AcsC/BcsC/TPR_MFPF"/>
</dbReference>
<dbReference type="Proteomes" id="UP001183006">
    <property type="component" value="Chromosome"/>
</dbReference>
<dbReference type="PROSITE" id="PS50005">
    <property type="entry name" value="TPR"/>
    <property type="match status" value="2"/>
</dbReference>
<feature type="repeat" description="TPR" evidence="3">
    <location>
        <begin position="8"/>
        <end position="41"/>
    </location>
</feature>
<proteinExistence type="predicted"/>
<reference evidence="4" key="1">
    <citation type="submission" date="2023-08" db="EMBL/GenBank/DDBJ databases">
        <title>Methanolobus mangrovi sp. nov. and Methanolobus sediminis sp. nov, two novel methylotrophic methanogens isolated from mangrove sediments in China.</title>
        <authorList>
            <person name="Zhou J."/>
        </authorList>
    </citation>
    <scope>NUCLEOTIDE SEQUENCE</scope>
    <source>
        <strain evidence="4">FTZ2</strain>
    </source>
</reference>
<dbReference type="GeneID" id="84229176"/>
<dbReference type="Pfam" id="PF14559">
    <property type="entry name" value="TPR_19"/>
    <property type="match status" value="1"/>
</dbReference>
<dbReference type="Gene3D" id="1.25.40.10">
    <property type="entry name" value="Tetratricopeptide repeat domain"/>
    <property type="match status" value="1"/>
</dbReference>
<accession>A0AA51UGQ6</accession>
<dbReference type="InterPro" id="IPR019734">
    <property type="entry name" value="TPR_rpt"/>
</dbReference>
<evidence type="ECO:0000313" key="5">
    <source>
        <dbReference type="Proteomes" id="UP001183006"/>
    </source>
</evidence>
<dbReference type="SUPFAM" id="SSF48452">
    <property type="entry name" value="TPR-like"/>
    <property type="match status" value="1"/>
</dbReference>
<evidence type="ECO:0000313" key="4">
    <source>
        <dbReference type="EMBL" id="WMW22903.1"/>
    </source>
</evidence>
<feature type="repeat" description="TPR" evidence="3">
    <location>
        <begin position="42"/>
        <end position="75"/>
    </location>
</feature>